<evidence type="ECO:0000313" key="3">
    <source>
        <dbReference type="Proteomes" id="UP000292702"/>
    </source>
</evidence>
<name>A0A4V6N707_9APHY</name>
<dbReference type="EMBL" id="RWJN01000545">
    <property type="protein sequence ID" value="TCD60777.1"/>
    <property type="molecule type" value="Genomic_DNA"/>
</dbReference>
<evidence type="ECO:0000256" key="1">
    <source>
        <dbReference type="SAM" id="MobiDB-lite"/>
    </source>
</evidence>
<accession>A0A4V6N707</accession>
<keyword evidence="3" id="KW-1185">Reference proteome</keyword>
<dbReference type="Proteomes" id="UP000292702">
    <property type="component" value="Unassembled WGS sequence"/>
</dbReference>
<comment type="caution">
    <text evidence="2">The sequence shown here is derived from an EMBL/GenBank/DDBJ whole genome shotgun (WGS) entry which is preliminary data.</text>
</comment>
<gene>
    <name evidence="2" type="ORF">EIP91_009522</name>
</gene>
<sequence>MAHSTDSLGSDDLIAFTVDPENSDVEGELTLAVASTAFSVERSATRRLRVVTRSALAEVDDIAPVSAVLLPEELWSAIVETFSDDRTTLLSISTVSKPLCRIAQRLLFWSLVASELNCPQDAGAFADFLEAHPHLAGVVRALSLSDHAYRHRPSVLDFMEWSSDGMTGGLDFDDLTRIPANLPRLKKLYISDHHLASTLTGRRRCGPTRFSAAVRDASKESLESPQLASRDLNSWSFFLASASPFGRQKHFCTAKVFSGWQASMTAPATSTWQPKDGGPAVPVAVLNGLTEGEARADGEDSSWATARSKAAGRRRRHTTPCSYRPSFWLSRSNLNGSRSLDRGKG</sequence>
<dbReference type="AlphaFoldDB" id="A0A4V6N707"/>
<evidence type="ECO:0000313" key="2">
    <source>
        <dbReference type="EMBL" id="TCD60777.1"/>
    </source>
</evidence>
<evidence type="ECO:0008006" key="4">
    <source>
        <dbReference type="Google" id="ProtNLM"/>
    </source>
</evidence>
<organism evidence="2 3">
    <name type="scientific">Steccherinum ochraceum</name>
    <dbReference type="NCBI Taxonomy" id="92696"/>
    <lineage>
        <taxon>Eukaryota</taxon>
        <taxon>Fungi</taxon>
        <taxon>Dikarya</taxon>
        <taxon>Basidiomycota</taxon>
        <taxon>Agaricomycotina</taxon>
        <taxon>Agaricomycetes</taxon>
        <taxon>Polyporales</taxon>
        <taxon>Steccherinaceae</taxon>
        <taxon>Steccherinum</taxon>
    </lineage>
</organism>
<proteinExistence type="predicted"/>
<feature type="region of interest" description="Disordered" evidence="1">
    <location>
        <begin position="296"/>
        <end position="321"/>
    </location>
</feature>
<protein>
    <recommendedName>
        <fullName evidence="4">F-box domain-containing protein</fullName>
    </recommendedName>
</protein>
<reference evidence="2 3" key="1">
    <citation type="submission" date="2018-11" db="EMBL/GenBank/DDBJ databases">
        <title>Genome assembly of Steccherinum ochraceum LE-BIN_3174, the white-rot fungus of the Steccherinaceae family (The Residual Polyporoid clade, Polyporales, Basidiomycota).</title>
        <authorList>
            <person name="Fedorova T.V."/>
            <person name="Glazunova O.A."/>
            <person name="Landesman E.O."/>
            <person name="Moiseenko K.V."/>
            <person name="Psurtseva N.V."/>
            <person name="Savinova O.S."/>
            <person name="Shakhova N.V."/>
            <person name="Tyazhelova T.V."/>
            <person name="Vasina D.V."/>
        </authorList>
    </citation>
    <scope>NUCLEOTIDE SEQUENCE [LARGE SCALE GENOMIC DNA]</scope>
    <source>
        <strain evidence="2 3">LE-BIN_3174</strain>
    </source>
</reference>